<organism evidence="1">
    <name type="scientific">Culex tarsalis</name>
    <name type="common">Encephalitis mosquito</name>
    <dbReference type="NCBI Taxonomy" id="7177"/>
    <lineage>
        <taxon>Eukaryota</taxon>
        <taxon>Metazoa</taxon>
        <taxon>Ecdysozoa</taxon>
        <taxon>Arthropoda</taxon>
        <taxon>Hexapoda</taxon>
        <taxon>Insecta</taxon>
        <taxon>Pterygota</taxon>
        <taxon>Neoptera</taxon>
        <taxon>Endopterygota</taxon>
        <taxon>Diptera</taxon>
        <taxon>Nematocera</taxon>
        <taxon>Culicoidea</taxon>
        <taxon>Culicidae</taxon>
        <taxon>Culicinae</taxon>
        <taxon>Culicini</taxon>
        <taxon>Culex</taxon>
        <taxon>Culex</taxon>
    </lineage>
</organism>
<dbReference type="Pfam" id="PF08737">
    <property type="entry name" value="Rgp1"/>
    <property type="match status" value="2"/>
</dbReference>
<sequence>MIEITAKLIRDQSAVFLCGEVVECLITFTNPSLPEHRISQSNCDILENLAWATVQIHCYCNSTIQERGGSTAPPDAPSSINKNVSGSTSLNASNQLKGEVLKSTEPKILFCDLRLSPGEMRQFMFRETLSVNTPPTYRGVMVKYYYKITVATQRVGSTVQALHIPIRVLPLPPVNCSDEAVTLNDESNEDLAPNNPFLEKRKAPSKIEYALHYLQNITARRRPNFYLISNKRGKVGRFCLFKPIYKLGEDIVGTLDFSCGTVRCVQLSVTLQCEEIVRKKAAEATSDAPIGRITNFTKHHEVCLGLLQTQMILPIPLYVSPTFETDLVDVRWRLHFQFVTSTNDELNMEIDRDTLEWHAPTDITIETMIWNLPVTLYPTAPVQIPQASGLYTLNIK</sequence>
<name>A0A1Q3F4T7_CULTA</name>
<protein>
    <submittedName>
        <fullName evidence="1">Uncharacterized protein</fullName>
    </submittedName>
</protein>
<dbReference type="EMBL" id="GFDL01012460">
    <property type="protein sequence ID" value="JAV22585.1"/>
    <property type="molecule type" value="Transcribed_RNA"/>
</dbReference>
<reference evidence="1" key="1">
    <citation type="submission" date="2017-01" db="EMBL/GenBank/DDBJ databases">
        <title>A deep insight into the sialotranscriptome of adult male and female Cluex tarsalis mosquitoes.</title>
        <authorList>
            <person name="Ribeiro J.M."/>
            <person name="Moreira F."/>
            <person name="Bernard K.A."/>
            <person name="Calvo E."/>
        </authorList>
    </citation>
    <scope>NUCLEOTIDE SEQUENCE</scope>
    <source>
        <strain evidence="1">Kern County</strain>
        <tissue evidence="1">Salivary glands</tissue>
    </source>
</reference>
<dbReference type="AlphaFoldDB" id="A0A1Q3F4T7"/>
<accession>A0A1Q3F4T7</accession>
<proteinExistence type="predicted"/>
<evidence type="ECO:0000313" key="1">
    <source>
        <dbReference type="EMBL" id="JAV22585.1"/>
    </source>
</evidence>
<dbReference type="PANTHER" id="PTHR12507">
    <property type="entry name" value="REDUCED GROWTH PHENOTYPE 1 RGP1, YEAST -RELATED"/>
    <property type="match status" value="1"/>
</dbReference>
<dbReference type="InterPro" id="IPR014848">
    <property type="entry name" value="Rgp1"/>
</dbReference>